<protein>
    <submittedName>
        <fullName evidence="1">Uncharacterized protein</fullName>
    </submittedName>
</protein>
<organism evidence="1">
    <name type="scientific">uncultured Caudovirales phage</name>
    <dbReference type="NCBI Taxonomy" id="2100421"/>
    <lineage>
        <taxon>Viruses</taxon>
        <taxon>Duplodnaviria</taxon>
        <taxon>Heunggongvirae</taxon>
        <taxon>Uroviricota</taxon>
        <taxon>Caudoviricetes</taxon>
        <taxon>Peduoviridae</taxon>
        <taxon>Maltschvirus</taxon>
        <taxon>Maltschvirus maltsch</taxon>
    </lineage>
</organism>
<reference evidence="1" key="1">
    <citation type="submission" date="2020-04" db="EMBL/GenBank/DDBJ databases">
        <authorList>
            <person name="Chiriac C."/>
            <person name="Salcher M."/>
            <person name="Ghai R."/>
            <person name="Kavagutti S V."/>
        </authorList>
    </citation>
    <scope>NUCLEOTIDE SEQUENCE</scope>
</reference>
<name>A0A6J5LYN6_9CAUD</name>
<gene>
    <name evidence="1" type="ORF">UFOVP328_380</name>
</gene>
<dbReference type="EMBL" id="LR796341">
    <property type="protein sequence ID" value="CAB4138187.1"/>
    <property type="molecule type" value="Genomic_DNA"/>
</dbReference>
<sequence>MNIIFGKENLPEVDEKYTVLELDTFRILPVQQLVTAYCLVENIPIQNLPKVESMRDLHENLLINYRKRDWNYCEQALEHLVGFWGSEMDTYYTTLIQRIAKYSEQDPGELFDGIIEKTARSQ</sequence>
<accession>A0A6J5LYN6</accession>
<evidence type="ECO:0000313" key="1">
    <source>
        <dbReference type="EMBL" id="CAB4138187.1"/>
    </source>
</evidence>
<proteinExistence type="predicted"/>